<organism evidence="4">
    <name type="scientific">Candidatus Berkiella aquae</name>
    <dbReference type="NCBI Taxonomy" id="295108"/>
    <lineage>
        <taxon>Bacteria</taxon>
        <taxon>Pseudomonadati</taxon>
        <taxon>Pseudomonadota</taxon>
        <taxon>Gammaproteobacteria</taxon>
        <taxon>Candidatus Berkiellales</taxon>
        <taxon>Candidatus Berkiellaceae</taxon>
        <taxon>Candidatus Berkiella</taxon>
    </lineage>
</organism>
<keyword evidence="1" id="KW-0175">Coiled coil</keyword>
<keyword evidence="3" id="KW-0812">Transmembrane</keyword>
<proteinExistence type="predicted"/>
<dbReference type="STRING" id="295108.HT99x_01924"/>
<evidence type="ECO:0000256" key="2">
    <source>
        <dbReference type="SAM" id="MobiDB-lite"/>
    </source>
</evidence>
<feature type="compositionally biased region" description="Low complexity" evidence="2">
    <location>
        <begin position="119"/>
        <end position="134"/>
    </location>
</feature>
<comment type="caution">
    <text evidence="4">The sequence shown here is derived from an EMBL/GenBank/DDBJ whole genome shotgun (WGS) entry which is preliminary data.</text>
</comment>
<feature type="compositionally biased region" description="Pro residues" evidence="2">
    <location>
        <begin position="158"/>
        <end position="171"/>
    </location>
</feature>
<feature type="transmembrane region" description="Helical" evidence="3">
    <location>
        <begin position="12"/>
        <end position="30"/>
    </location>
</feature>
<name>A0A0Q9YK30_9GAMM</name>
<protein>
    <submittedName>
        <fullName evidence="4">Uncharacterized protein</fullName>
    </submittedName>
</protein>
<keyword evidence="3" id="KW-1133">Transmembrane helix</keyword>
<keyword evidence="3" id="KW-0472">Membrane</keyword>
<feature type="region of interest" description="Disordered" evidence="2">
    <location>
        <begin position="114"/>
        <end position="185"/>
    </location>
</feature>
<dbReference type="EMBL" id="LKAJ01000007">
    <property type="protein sequence ID" value="KRG21004.1"/>
    <property type="molecule type" value="Genomic_DNA"/>
</dbReference>
<reference evidence="5" key="2">
    <citation type="journal article" date="2016" name="Genome Announc.">
        <title>Draft Genome Sequences of Two Novel Amoeba-Resistant Intranuclear Bacteria, 'Candidatus Berkiella cookevillensis' and 'Candidatus Berkiella aquae'.</title>
        <authorList>
            <person name="Mehari Y.T."/>
            <person name="Arivett B.A."/>
            <person name="Farone A.L."/>
            <person name="Gunderson J.H."/>
            <person name="Farone M.B."/>
        </authorList>
    </citation>
    <scope>NUCLEOTIDE SEQUENCE</scope>
    <source>
        <strain evidence="5">HT99</strain>
    </source>
</reference>
<gene>
    <name evidence="5" type="ORF">HT99x_001230</name>
    <name evidence="4" type="ORF">HT99x_01924</name>
</gene>
<reference evidence="4" key="1">
    <citation type="submission" date="2015-09" db="EMBL/GenBank/DDBJ databases">
        <title>Draft Genome Sequences of Two Novel Amoeba-resistant Intranuclear Bacteria, Candidatus Berkiella cookevillensis and Candidatus Berkiella aquae.</title>
        <authorList>
            <person name="Mehari Y.T."/>
            <person name="Arivett B.A."/>
            <person name="Farone A.L."/>
            <person name="Gunderson J.H."/>
            <person name="Farone M.B."/>
        </authorList>
    </citation>
    <scope>NUCLEOTIDE SEQUENCE [LARGE SCALE GENOMIC DNA]</scope>
    <source>
        <strain evidence="4">HT99</strain>
    </source>
</reference>
<feature type="coiled-coil region" evidence="1">
    <location>
        <begin position="44"/>
        <end position="113"/>
    </location>
</feature>
<accession>A0A0Q9YK30</accession>
<dbReference type="OrthoDB" id="10008514at2"/>
<sequence length="307" mass="34313">MDNKLPLSKPLIMVILGVIFAITIGGYVLFFQSQKRIVQKDQEYELLKNKISQMEAGYNDIQKKYDDAVTKLKQVTKDHDQLVKTSQESKAKYDELQAKYDELLISQEKLNNALKEKSNSQSTTTTNPSTPTTPKASDTHPIQELNQSSQDSGVKAEPTPPTTEQPPPPPPSDKKASLNQPSASSAGVTLEGEYFRCPTPEIVTKNLANGNWTQGSINWWVDYSRRPLNENEVVHNLFQILFEGQTIACYYQIAQGDDSAWIVIKGSSQVNKIILKEGDGWTPCPTTECEATCAKQSIQQCHFTLQK</sequence>
<dbReference type="AlphaFoldDB" id="A0A0Q9YK30"/>
<evidence type="ECO:0000313" key="6">
    <source>
        <dbReference type="Proteomes" id="UP000051497"/>
    </source>
</evidence>
<evidence type="ECO:0000313" key="5">
    <source>
        <dbReference type="EMBL" id="MCS5710042.1"/>
    </source>
</evidence>
<dbReference type="RefSeq" id="WP_075066546.1">
    <property type="nucleotide sequence ID" value="NZ_LKAJ02000001.1"/>
</dbReference>
<evidence type="ECO:0000256" key="1">
    <source>
        <dbReference type="SAM" id="Coils"/>
    </source>
</evidence>
<evidence type="ECO:0000313" key="4">
    <source>
        <dbReference type="EMBL" id="KRG21004.1"/>
    </source>
</evidence>
<reference evidence="5" key="3">
    <citation type="submission" date="2021-06" db="EMBL/GenBank/DDBJ databases">
        <title>Genomic Description and Analysis of Intracellular Bacteria, Candidatus Berkiella cookevillensis and Candidatus Berkiella aquae.</title>
        <authorList>
            <person name="Kidane D.T."/>
            <person name="Mehari Y.T."/>
            <person name="Rice F.C."/>
            <person name="Arivett B.A."/>
            <person name="Farone A.L."/>
            <person name="Berk S.G."/>
            <person name="Farone M.B."/>
        </authorList>
    </citation>
    <scope>NUCLEOTIDE SEQUENCE</scope>
    <source>
        <strain evidence="5">HT99</strain>
    </source>
</reference>
<evidence type="ECO:0000256" key="3">
    <source>
        <dbReference type="SAM" id="Phobius"/>
    </source>
</evidence>
<dbReference type="EMBL" id="LKAJ02000001">
    <property type="protein sequence ID" value="MCS5710042.1"/>
    <property type="molecule type" value="Genomic_DNA"/>
</dbReference>
<dbReference type="Proteomes" id="UP000051497">
    <property type="component" value="Unassembled WGS sequence"/>
</dbReference>
<keyword evidence="6" id="KW-1185">Reference proteome</keyword>